<organism evidence="1 2">
    <name type="scientific">Pikeienuella piscinae</name>
    <dbReference type="NCBI Taxonomy" id="2748098"/>
    <lineage>
        <taxon>Bacteria</taxon>
        <taxon>Pseudomonadati</taxon>
        <taxon>Pseudomonadota</taxon>
        <taxon>Alphaproteobacteria</taxon>
        <taxon>Rhodobacterales</taxon>
        <taxon>Paracoccaceae</taxon>
        <taxon>Pikeienuella</taxon>
    </lineage>
</organism>
<accession>A0A7L5BW70</accession>
<gene>
    <name evidence="1" type="ORF">G5B40_07880</name>
</gene>
<dbReference type="AlphaFoldDB" id="A0A7L5BW70"/>
<name>A0A7L5BW70_9RHOB</name>
<dbReference type="Proteomes" id="UP000503336">
    <property type="component" value="Chromosome"/>
</dbReference>
<evidence type="ECO:0000313" key="1">
    <source>
        <dbReference type="EMBL" id="QIE55383.1"/>
    </source>
</evidence>
<sequence>MKDDEGREYYGRFMSVLSAAQARPLADAAPRARVLAARGEPMTLCVRTAALRRGFIQPVQPLFPGAVSVESREYAAPATKILFGAILPEPKMSHPGAMLAMKRGLGESEILFAETAFIASTHSHLKFSEAPDVAGCLGTVYDDRAFYYMTDYPSRLIAHLNERQTLSIAAREMARASMRRIVSSRITKYNAQSLKGPSMPTGYARAVLVADQTVGDASVHFGRLDADSFDAMLRAACAENPDAAIIVKTHPDTIWSKNRRRAAYFAQLRDEGRIRVIREAINPFALFDLVDTVYVGSSQVGFEALFAGKKVICFGAPFYAGWGLTDDRQPVPHRRRTRTLEELFDAFCVWYPIYHLPGGDSPVELADALEFVERNRPVAPIAEVETPEPADSGASSAPENAGGLESFIALRKDEWLLRRSDLFDDAYYLARYPDVAAAGASPRLHYLRHGCAEGRDPSAAFSTAKYYAANADVRASGMNALVHYLRFGRDEGRAVYRAEPGD</sequence>
<protein>
    <recommendedName>
        <fullName evidence="3">Capsule polysaccharide biosynthesis protein</fullName>
    </recommendedName>
</protein>
<dbReference type="EMBL" id="CP049056">
    <property type="protein sequence ID" value="QIE55383.1"/>
    <property type="molecule type" value="Genomic_DNA"/>
</dbReference>
<dbReference type="GO" id="GO:0000271">
    <property type="term" value="P:polysaccharide biosynthetic process"/>
    <property type="evidence" value="ECO:0007669"/>
    <property type="project" value="InterPro"/>
</dbReference>
<dbReference type="KEGG" id="hdh:G5B40_07880"/>
<evidence type="ECO:0008006" key="3">
    <source>
        <dbReference type="Google" id="ProtNLM"/>
    </source>
</evidence>
<keyword evidence="2" id="KW-1185">Reference proteome</keyword>
<dbReference type="InterPro" id="IPR007833">
    <property type="entry name" value="Capsule_polysaccharide_synth"/>
</dbReference>
<reference evidence="1 2" key="1">
    <citation type="submission" date="2020-02" db="EMBL/GenBank/DDBJ databases">
        <title>complete genome sequence of Rhodobacteraceae bacterium.</title>
        <authorList>
            <person name="Park J."/>
            <person name="Kim Y.-S."/>
            <person name="Kim K.-H."/>
        </authorList>
    </citation>
    <scope>NUCLEOTIDE SEQUENCE [LARGE SCALE GENOMIC DNA]</scope>
    <source>
        <strain evidence="1 2">RR4-56</strain>
    </source>
</reference>
<dbReference type="RefSeq" id="WP_165097223.1">
    <property type="nucleotide sequence ID" value="NZ_CP049056.1"/>
</dbReference>
<evidence type="ECO:0000313" key="2">
    <source>
        <dbReference type="Proteomes" id="UP000503336"/>
    </source>
</evidence>
<dbReference type="GO" id="GO:0015774">
    <property type="term" value="P:polysaccharide transport"/>
    <property type="evidence" value="ECO:0007669"/>
    <property type="project" value="InterPro"/>
</dbReference>
<dbReference type="Pfam" id="PF05159">
    <property type="entry name" value="Capsule_synth"/>
    <property type="match status" value="1"/>
</dbReference>
<proteinExistence type="predicted"/>